<dbReference type="AlphaFoldDB" id="A0A024RY44"/>
<reference evidence="2" key="1">
    <citation type="journal article" date="2013" name="Ind. Biotechnol.">
        <title>Comparative genomics analysis of Trichoderma reesei strains.</title>
        <authorList>
            <person name="Koike H."/>
            <person name="Aerts A."/>
            <person name="LaButti K."/>
            <person name="Grigoriev I.V."/>
            <person name="Baker S.E."/>
        </authorList>
    </citation>
    <scope>NUCLEOTIDE SEQUENCE [LARGE SCALE GENOMIC DNA]</scope>
    <source>
        <strain evidence="2">ATCC 56765 / BCRC 32924 / NRRL 11460 / Rut C-30</strain>
    </source>
</reference>
<gene>
    <name evidence="1" type="ORF">M419DRAFT_39635</name>
</gene>
<dbReference type="HOGENOM" id="CLU_061936_0_0_1"/>
<evidence type="ECO:0000313" key="2">
    <source>
        <dbReference type="Proteomes" id="UP000024376"/>
    </source>
</evidence>
<dbReference type="Gene3D" id="3.90.550.20">
    <property type="match status" value="1"/>
</dbReference>
<dbReference type="KEGG" id="trr:M419DRAFT_39635"/>
<name>A0A024RY44_HYPJR</name>
<evidence type="ECO:0000313" key="1">
    <source>
        <dbReference type="EMBL" id="ETR97095.1"/>
    </source>
</evidence>
<dbReference type="Proteomes" id="UP000024376">
    <property type="component" value="Unassembled WGS sequence"/>
</dbReference>
<accession>A0A024RY44</accession>
<dbReference type="SUPFAM" id="SSF53448">
    <property type="entry name" value="Nucleotide-diphospho-sugar transferases"/>
    <property type="match status" value="1"/>
</dbReference>
<organism evidence="1 2">
    <name type="scientific">Hypocrea jecorina (strain ATCC 56765 / BCRC 32924 / NRRL 11460 / Rut C-30)</name>
    <name type="common">Trichoderma reesei</name>
    <dbReference type="NCBI Taxonomy" id="1344414"/>
    <lineage>
        <taxon>Eukaryota</taxon>
        <taxon>Fungi</taxon>
        <taxon>Dikarya</taxon>
        <taxon>Ascomycota</taxon>
        <taxon>Pezizomycotina</taxon>
        <taxon>Sordariomycetes</taxon>
        <taxon>Hypocreomycetidae</taxon>
        <taxon>Hypocreales</taxon>
        <taxon>Hypocreaceae</taxon>
        <taxon>Trichoderma</taxon>
    </lineage>
</organism>
<dbReference type="InterPro" id="IPR008441">
    <property type="entry name" value="AfumC-like_glycosyl_Trfase"/>
</dbReference>
<dbReference type="OrthoDB" id="409543at2759"/>
<dbReference type="EMBL" id="KI911177">
    <property type="protein sequence ID" value="ETR97095.1"/>
    <property type="molecule type" value="Genomic_DNA"/>
</dbReference>
<proteinExistence type="predicted"/>
<dbReference type="GO" id="GO:0016757">
    <property type="term" value="F:glycosyltransferase activity"/>
    <property type="evidence" value="ECO:0007669"/>
    <property type="project" value="InterPro"/>
</dbReference>
<protein>
    <submittedName>
        <fullName evidence="1">Putative capsule polysaccharide biosynthesis protein</fullName>
    </submittedName>
</protein>
<dbReference type="InterPro" id="IPR029044">
    <property type="entry name" value="Nucleotide-diphossugar_trans"/>
</dbReference>
<dbReference type="Pfam" id="PF05704">
    <property type="entry name" value="Caps_synth"/>
    <property type="match status" value="1"/>
</dbReference>
<sequence>MLDDKATARSTIVDIPVDVPKQYLPEGLPDGITLLSPDKLDHRTDAEIAAWLQKRHPVTSEKNIWGFWHNGFANMKPWTQRNVINWVRRLGPEWNVHIVDRLDGSETNVLNYVEESYFPKTFLEGTMDGHKAHMGDLVRLPLLWKYGGVWMDVGLILLRHVDDICWKRIEDPESPYELSAVALMHLPGTYTPLNGFLGTKSGNPFIKRWHDVYLALWEDGVTNATGFHKHPLLRHLPLFKPDMSTVNLEDDVNFDPEFFSDYVAHYLCGERIRKLVDPNDGFNGPEWYDKHMLIFDAADEMLYAQIITKWDVEKQFRLLSLKRSGEGAVVNEEWHEAEEFVNTLLAKTAMLKFPHGPGGEGLKVKMLADLWDADENRDKDHEEGTFAAYLRYGSVHFDQTREVKKLEWQNPKEETFTVGYLEPVQQ</sequence>